<protein>
    <recommendedName>
        <fullName evidence="3">YdhG-like domain-containing protein</fullName>
    </recommendedName>
</protein>
<dbReference type="Proteomes" id="UP001620408">
    <property type="component" value="Unassembled WGS sequence"/>
</dbReference>
<dbReference type="RefSeq" id="WP_379983368.1">
    <property type="nucleotide sequence ID" value="NZ_JADIKD010000012.1"/>
</dbReference>
<name>A0ABW8K7Z4_9GAMM</name>
<accession>A0ABW8K7Z4</accession>
<organism evidence="1 2">
    <name type="scientific">Dyella koreensis</name>
    <dbReference type="NCBI Taxonomy" id="311235"/>
    <lineage>
        <taxon>Bacteria</taxon>
        <taxon>Pseudomonadati</taxon>
        <taxon>Pseudomonadota</taxon>
        <taxon>Gammaproteobacteria</taxon>
        <taxon>Lysobacterales</taxon>
        <taxon>Rhodanobacteraceae</taxon>
        <taxon>Dyella</taxon>
    </lineage>
</organism>
<sequence>MRRDPPASIPNYPNAEAQLASFIAKYPPAIAALGTEVRLRFRRRYPTAIELVYDNYDALVLALSPTERPSDAIFSIVFHPLEIQVCFLQVKKGFYDPEHRLQGRGRIAKHLTLTNSAPLDEPAVDALMRQAIRRAKAPFATDGLPRLIIRYVAALQRPRRLDQ</sequence>
<gene>
    <name evidence="1" type="ORF">ISS97_17175</name>
</gene>
<evidence type="ECO:0000313" key="2">
    <source>
        <dbReference type="Proteomes" id="UP001620408"/>
    </source>
</evidence>
<proteinExistence type="predicted"/>
<reference evidence="1 2" key="1">
    <citation type="submission" date="2020-10" db="EMBL/GenBank/DDBJ databases">
        <title>Phylogeny of dyella-like bacteria.</title>
        <authorList>
            <person name="Fu J."/>
        </authorList>
    </citation>
    <scope>NUCLEOTIDE SEQUENCE [LARGE SCALE GENOMIC DNA]</scope>
    <source>
        <strain evidence="1 2">BB4</strain>
    </source>
</reference>
<evidence type="ECO:0008006" key="3">
    <source>
        <dbReference type="Google" id="ProtNLM"/>
    </source>
</evidence>
<comment type="caution">
    <text evidence="1">The sequence shown here is derived from an EMBL/GenBank/DDBJ whole genome shotgun (WGS) entry which is preliminary data.</text>
</comment>
<dbReference type="EMBL" id="JADIKD010000012">
    <property type="protein sequence ID" value="MFK2919006.1"/>
    <property type="molecule type" value="Genomic_DNA"/>
</dbReference>
<keyword evidence="2" id="KW-1185">Reference proteome</keyword>
<evidence type="ECO:0000313" key="1">
    <source>
        <dbReference type="EMBL" id="MFK2919006.1"/>
    </source>
</evidence>